<protein>
    <recommendedName>
        <fullName evidence="3">Transcriptional regulator</fullName>
    </recommendedName>
</protein>
<dbReference type="CDD" id="cd00090">
    <property type="entry name" value="HTH_ARSR"/>
    <property type="match status" value="1"/>
</dbReference>
<dbReference type="InterPro" id="IPR011991">
    <property type="entry name" value="ArsR-like_HTH"/>
</dbReference>
<dbReference type="GeneID" id="14377993"/>
<evidence type="ECO:0000313" key="2">
    <source>
        <dbReference type="Proteomes" id="UP000010846"/>
    </source>
</evidence>
<name>L0IGY5_HALRX</name>
<dbReference type="OrthoDB" id="311452at2157"/>
<dbReference type="EMBL" id="CP003050">
    <property type="protein sequence ID" value="AGB17491.1"/>
    <property type="molecule type" value="Genomic_DNA"/>
</dbReference>
<evidence type="ECO:0000313" key="1">
    <source>
        <dbReference type="EMBL" id="AGB17491.1"/>
    </source>
</evidence>
<proteinExistence type="predicted"/>
<reference evidence="1" key="1">
    <citation type="submission" date="2011-09" db="EMBL/GenBank/DDBJ databases">
        <title>Complete sequence of Halovivax ruber XH-70.</title>
        <authorList>
            <consortium name="US DOE Joint Genome Institute"/>
            <person name="Lucas S."/>
            <person name="Han J."/>
            <person name="Lapidus A."/>
            <person name="Cheng J.-F."/>
            <person name="Goodwin L."/>
            <person name="Pitluck S."/>
            <person name="Peters L."/>
            <person name="Mikhailova N."/>
            <person name="Davenport K."/>
            <person name="Detter J.C."/>
            <person name="Han C."/>
            <person name="Tapia R."/>
            <person name="Land M."/>
            <person name="Hauser L."/>
            <person name="Kyrpides N."/>
            <person name="Ivanova N."/>
            <person name="Pagani I."/>
            <person name="Sproer C."/>
            <person name="Anderson I."/>
            <person name="Woyke T."/>
        </authorList>
    </citation>
    <scope>NUCLEOTIDE SEQUENCE</scope>
    <source>
        <strain evidence="1">XH-70</strain>
    </source>
</reference>
<dbReference type="InterPro" id="IPR036388">
    <property type="entry name" value="WH-like_DNA-bd_sf"/>
</dbReference>
<dbReference type="Proteomes" id="UP000010846">
    <property type="component" value="Chromosome"/>
</dbReference>
<keyword evidence="2" id="KW-1185">Reference proteome</keyword>
<dbReference type="AlphaFoldDB" id="L0IGY5"/>
<dbReference type="Pfam" id="PF12840">
    <property type="entry name" value="HTH_20"/>
    <property type="match status" value="1"/>
</dbReference>
<dbReference type="Gene3D" id="1.10.10.10">
    <property type="entry name" value="Winged helix-like DNA-binding domain superfamily/Winged helix DNA-binding domain"/>
    <property type="match status" value="1"/>
</dbReference>
<organism evidence="1 2">
    <name type="scientific">Halovivax ruber (strain DSM 18193 / JCM 13892 / XH-70)</name>
    <dbReference type="NCBI Taxonomy" id="797302"/>
    <lineage>
        <taxon>Archaea</taxon>
        <taxon>Methanobacteriati</taxon>
        <taxon>Methanobacteriota</taxon>
        <taxon>Stenosarchaea group</taxon>
        <taxon>Halobacteria</taxon>
        <taxon>Halobacteriales</taxon>
        <taxon>Natrialbaceae</taxon>
        <taxon>Halovivax</taxon>
    </lineage>
</organism>
<dbReference type="SUPFAM" id="SSF46785">
    <property type="entry name" value="Winged helix' DNA-binding domain"/>
    <property type="match status" value="1"/>
</dbReference>
<gene>
    <name evidence="1" type="ordered locus">Halru_2921</name>
</gene>
<dbReference type="eggNOG" id="arCOG03065">
    <property type="taxonomic scope" value="Archaea"/>
</dbReference>
<dbReference type="KEGG" id="hru:Halru_2921"/>
<dbReference type="RefSeq" id="WP_015302078.1">
    <property type="nucleotide sequence ID" value="NC_019964.1"/>
</dbReference>
<sequence>MAREPDPAALFDVLADDYARRMLAAADGSPKTAKALSDACDASLSTIYRRLSMLDEHDLIDERTTIGPDGAHRREYETALEGLAIDLADGEFQVTVETADDLADSFTDLWTDLRDETP</sequence>
<dbReference type="InterPro" id="IPR036390">
    <property type="entry name" value="WH_DNA-bd_sf"/>
</dbReference>
<dbReference type="HOGENOM" id="CLU_124803_4_0_2"/>
<evidence type="ECO:0008006" key="3">
    <source>
        <dbReference type="Google" id="ProtNLM"/>
    </source>
</evidence>
<accession>L0IGY5</accession>
<dbReference type="STRING" id="797302.Halru_2921"/>